<dbReference type="EMBL" id="BART01003127">
    <property type="protein sequence ID" value="GAG72301.1"/>
    <property type="molecule type" value="Genomic_DNA"/>
</dbReference>
<gene>
    <name evidence="1" type="ORF">S01H4_08888</name>
</gene>
<comment type="caution">
    <text evidence="1">The sequence shown here is derived from an EMBL/GenBank/DDBJ whole genome shotgun (WGS) entry which is preliminary data.</text>
</comment>
<proteinExistence type="predicted"/>
<feature type="non-terminal residue" evidence="1">
    <location>
        <position position="1"/>
    </location>
</feature>
<dbReference type="AlphaFoldDB" id="X1BJQ0"/>
<dbReference type="InterPro" id="IPR029062">
    <property type="entry name" value="Class_I_gatase-like"/>
</dbReference>
<accession>X1BJQ0</accession>
<reference evidence="1" key="1">
    <citation type="journal article" date="2014" name="Front. Microbiol.">
        <title>High frequency of phylogenetically diverse reductive dehalogenase-homologous genes in deep subseafloor sedimentary metagenomes.</title>
        <authorList>
            <person name="Kawai M."/>
            <person name="Futagami T."/>
            <person name="Toyoda A."/>
            <person name="Takaki Y."/>
            <person name="Nishi S."/>
            <person name="Hori S."/>
            <person name="Arai W."/>
            <person name="Tsubouchi T."/>
            <person name="Morono Y."/>
            <person name="Uchiyama I."/>
            <person name="Ito T."/>
            <person name="Fujiyama A."/>
            <person name="Inagaki F."/>
            <person name="Takami H."/>
        </authorList>
    </citation>
    <scope>NUCLEOTIDE SEQUENCE</scope>
    <source>
        <strain evidence="1">Expedition CK06-06</strain>
    </source>
</reference>
<protein>
    <submittedName>
        <fullName evidence="1">Uncharacterized protein</fullName>
    </submittedName>
</protein>
<dbReference type="Gene3D" id="3.40.50.880">
    <property type="match status" value="1"/>
</dbReference>
<name>X1BJQ0_9ZZZZ</name>
<sequence length="331" mass="37108">YILDHNILESYRAVNRLLKEGARVAWATKSFQSGGKRYPAGAIIISGAGIEKKVRSLSAEFDLRIHAGSFPGKLLPLKPLRMGLYQPWVANMDEGWTRLIFDTWEFPYTNLHDAEIRNSRLKQKYDVIVLTNVASARIVNGHREGTVPPQYAGGIGTPGLSALYQFVRDGGTLITLNSSCLLPLEHFKVPLRNISRSFPSSEFFCPSAILKVDIDNTHPIGYGMEKTTDILSFNSPVFEFIEKEKTESGKQQAWLNDVKVVARYPNSNPFRSGRLIGDQILHNKPALLEVGCGKGRIILFGFRPQNRAQTYGTFMLFFNSLYYGPAVMDSK</sequence>
<evidence type="ECO:0000313" key="1">
    <source>
        <dbReference type="EMBL" id="GAG72301.1"/>
    </source>
</evidence>
<organism evidence="1">
    <name type="scientific">marine sediment metagenome</name>
    <dbReference type="NCBI Taxonomy" id="412755"/>
    <lineage>
        <taxon>unclassified sequences</taxon>
        <taxon>metagenomes</taxon>
        <taxon>ecological metagenomes</taxon>
    </lineage>
</organism>
<dbReference type="SUPFAM" id="SSF52317">
    <property type="entry name" value="Class I glutamine amidotransferase-like"/>
    <property type="match status" value="1"/>
</dbReference>